<dbReference type="EMBL" id="BKCJ010009146">
    <property type="protein sequence ID" value="GEU85624.1"/>
    <property type="molecule type" value="Genomic_DNA"/>
</dbReference>
<sequence length="174" mass="19602">MWKKNNNVPPLPPIHRKMYGKPRSRRIRHPTERDHHVSRSGRPITCQNCSERSHNRGSCKYLQRQKPPMKMKLGGSSVPSKATKGGNGVGSSPLKATNGCKGVGSVPTKAKKGVQGNRSGPSKFKNQMQLKHHMKFKHLKVFNDGRFILRTEGCKLENEEGVMLYFDEKKLGRS</sequence>
<dbReference type="AlphaFoldDB" id="A0A6L2NM49"/>
<evidence type="ECO:0000313" key="2">
    <source>
        <dbReference type="EMBL" id="GEU85624.1"/>
    </source>
</evidence>
<protein>
    <submittedName>
        <fullName evidence="2">Uncharacterized protein</fullName>
    </submittedName>
</protein>
<accession>A0A6L2NM49</accession>
<gene>
    <name evidence="2" type="ORF">Tci_057602</name>
</gene>
<evidence type="ECO:0000256" key="1">
    <source>
        <dbReference type="SAM" id="MobiDB-lite"/>
    </source>
</evidence>
<name>A0A6L2NM49_TANCI</name>
<feature type="region of interest" description="Disordered" evidence="1">
    <location>
        <begin position="1"/>
        <end position="122"/>
    </location>
</feature>
<comment type="caution">
    <text evidence="2">The sequence shown here is derived from an EMBL/GenBank/DDBJ whole genome shotgun (WGS) entry which is preliminary data.</text>
</comment>
<organism evidence="2">
    <name type="scientific">Tanacetum cinerariifolium</name>
    <name type="common">Dalmatian daisy</name>
    <name type="synonym">Chrysanthemum cinerariifolium</name>
    <dbReference type="NCBI Taxonomy" id="118510"/>
    <lineage>
        <taxon>Eukaryota</taxon>
        <taxon>Viridiplantae</taxon>
        <taxon>Streptophyta</taxon>
        <taxon>Embryophyta</taxon>
        <taxon>Tracheophyta</taxon>
        <taxon>Spermatophyta</taxon>
        <taxon>Magnoliopsida</taxon>
        <taxon>eudicotyledons</taxon>
        <taxon>Gunneridae</taxon>
        <taxon>Pentapetalae</taxon>
        <taxon>asterids</taxon>
        <taxon>campanulids</taxon>
        <taxon>Asterales</taxon>
        <taxon>Asteraceae</taxon>
        <taxon>Asteroideae</taxon>
        <taxon>Anthemideae</taxon>
        <taxon>Anthemidinae</taxon>
        <taxon>Tanacetum</taxon>
    </lineage>
</organism>
<reference evidence="2" key="1">
    <citation type="journal article" date="2019" name="Sci. Rep.">
        <title>Draft genome of Tanacetum cinerariifolium, the natural source of mosquito coil.</title>
        <authorList>
            <person name="Yamashiro T."/>
            <person name="Shiraishi A."/>
            <person name="Satake H."/>
            <person name="Nakayama K."/>
        </authorList>
    </citation>
    <scope>NUCLEOTIDE SEQUENCE</scope>
</reference>
<feature type="compositionally biased region" description="Basic residues" evidence="1">
    <location>
        <begin position="14"/>
        <end position="28"/>
    </location>
</feature>
<proteinExistence type="predicted"/>